<dbReference type="OrthoDB" id="1461976at2759"/>
<dbReference type="GO" id="GO:0016491">
    <property type="term" value="F:oxidoreductase activity"/>
    <property type="evidence" value="ECO:0007669"/>
    <property type="project" value="InterPro"/>
</dbReference>
<keyword evidence="1" id="KW-1133">Transmembrane helix</keyword>
<evidence type="ECO:0000259" key="2">
    <source>
        <dbReference type="Pfam" id="PF00487"/>
    </source>
</evidence>
<feature type="transmembrane region" description="Helical" evidence="1">
    <location>
        <begin position="64"/>
        <end position="88"/>
    </location>
</feature>
<feature type="domain" description="Fatty acid desaturase" evidence="2">
    <location>
        <begin position="27"/>
        <end position="188"/>
    </location>
</feature>
<dbReference type="InterPro" id="IPR012171">
    <property type="entry name" value="Fatty_acid_desaturase"/>
</dbReference>
<evidence type="ECO:0000313" key="3">
    <source>
        <dbReference type="EMBL" id="KJE88863.1"/>
    </source>
</evidence>
<feature type="transmembrane region" description="Helical" evidence="1">
    <location>
        <begin position="94"/>
        <end position="114"/>
    </location>
</feature>
<dbReference type="OMA" id="RFVAWPL"/>
<gene>
    <name evidence="3" type="ORF">CAOG_000439</name>
</gene>
<dbReference type="STRING" id="595528.A0A0D2WII6"/>
<name>A0A0D2WII6_CAPO3</name>
<sequence length="218" mass="25330">MWLPENDPVRQLGAPGPLRVCIEIAITLLFGWPAYLTTHVTGHKYERRNNHFEPWSPMFSKDEYWLVVLSDAALLVVLAGLGSLAYTYSFAWLFAQYVVPLLIVNFWLVLITYLQHTDETLPHFRGTEWSWLRGALCTVDRDFGLLNHVFHHIGDTHVTHHVFSYMPHYHAEEATAALKPLLGEYYRRDDTPIAVALWRSFNVCRFVDATGEVLWFRQ</sequence>
<dbReference type="eggNOG" id="ENOG502QQNB">
    <property type="taxonomic scope" value="Eukaryota"/>
</dbReference>
<organism evidence="3 4">
    <name type="scientific">Capsaspora owczarzaki (strain ATCC 30864)</name>
    <dbReference type="NCBI Taxonomy" id="595528"/>
    <lineage>
        <taxon>Eukaryota</taxon>
        <taxon>Filasterea</taxon>
        <taxon>Capsaspora</taxon>
    </lineage>
</organism>
<dbReference type="EMBL" id="KE346360">
    <property type="protein sequence ID" value="KJE88863.1"/>
    <property type="molecule type" value="Genomic_DNA"/>
</dbReference>
<proteinExistence type="predicted"/>
<dbReference type="InterPro" id="IPR005804">
    <property type="entry name" value="FA_desaturase_dom"/>
</dbReference>
<dbReference type="Pfam" id="PF00487">
    <property type="entry name" value="FA_desaturase"/>
    <property type="match status" value="1"/>
</dbReference>
<dbReference type="GO" id="GO:0006629">
    <property type="term" value="P:lipid metabolic process"/>
    <property type="evidence" value="ECO:0007669"/>
    <property type="project" value="InterPro"/>
</dbReference>
<keyword evidence="1" id="KW-0472">Membrane</keyword>
<accession>A0A0D2WII6</accession>
<dbReference type="PANTHER" id="PTHR32100">
    <property type="entry name" value="OMEGA-6 FATTY ACID DESATURASE, CHLOROPLASTIC"/>
    <property type="match status" value="1"/>
</dbReference>
<dbReference type="PhylomeDB" id="A0A0D2WII6"/>
<dbReference type="InParanoid" id="A0A0D2WII6"/>
<protein>
    <submittedName>
        <fullName evidence="3">Stearoyl-CoA 9-desaturase</fullName>
    </submittedName>
</protein>
<keyword evidence="4" id="KW-1185">Reference proteome</keyword>
<reference evidence="4" key="1">
    <citation type="submission" date="2011-02" db="EMBL/GenBank/DDBJ databases">
        <title>The Genome Sequence of Capsaspora owczarzaki ATCC 30864.</title>
        <authorList>
            <person name="Russ C."/>
            <person name="Cuomo C."/>
            <person name="Burger G."/>
            <person name="Gray M.W."/>
            <person name="Holland P.W.H."/>
            <person name="King N."/>
            <person name="Lang F.B.F."/>
            <person name="Roger A.J."/>
            <person name="Ruiz-Trillo I."/>
            <person name="Young S.K."/>
            <person name="Zeng Q."/>
            <person name="Gargeya S."/>
            <person name="Alvarado L."/>
            <person name="Berlin A."/>
            <person name="Chapman S.B."/>
            <person name="Chen Z."/>
            <person name="Freedman E."/>
            <person name="Gellesch M."/>
            <person name="Goldberg J."/>
            <person name="Griggs A."/>
            <person name="Gujja S."/>
            <person name="Heilman E."/>
            <person name="Heiman D."/>
            <person name="Howarth C."/>
            <person name="Mehta T."/>
            <person name="Neiman D."/>
            <person name="Pearson M."/>
            <person name="Roberts A."/>
            <person name="Saif S."/>
            <person name="Shea T."/>
            <person name="Shenoy N."/>
            <person name="Sisk P."/>
            <person name="Stolte C."/>
            <person name="Sykes S."/>
            <person name="White J."/>
            <person name="Yandava C."/>
            <person name="Haas B."/>
            <person name="Nusbaum C."/>
            <person name="Birren B."/>
        </authorList>
    </citation>
    <scope>NUCLEOTIDE SEQUENCE</scope>
    <source>
        <strain evidence="4">ATCC 30864</strain>
    </source>
</reference>
<dbReference type="RefSeq" id="XP_004365310.1">
    <property type="nucleotide sequence ID" value="XM_004365253.1"/>
</dbReference>
<evidence type="ECO:0000256" key="1">
    <source>
        <dbReference type="SAM" id="Phobius"/>
    </source>
</evidence>
<evidence type="ECO:0000313" key="4">
    <source>
        <dbReference type="Proteomes" id="UP000008743"/>
    </source>
</evidence>
<keyword evidence="1" id="KW-0812">Transmembrane</keyword>
<dbReference type="Proteomes" id="UP000008743">
    <property type="component" value="Unassembled WGS sequence"/>
</dbReference>
<dbReference type="AlphaFoldDB" id="A0A0D2WII6"/>